<dbReference type="Ensembl" id="ENSCINT00000023861.2">
    <property type="protein sequence ID" value="ENSCINP00000023615.2"/>
    <property type="gene ID" value="ENSCING00000001948.3"/>
</dbReference>
<accession>F7AT84</accession>
<organism evidence="2 3">
    <name type="scientific">Ciona intestinalis</name>
    <name type="common">Transparent sea squirt</name>
    <name type="synonym">Ascidia intestinalis</name>
    <dbReference type="NCBI Taxonomy" id="7719"/>
    <lineage>
        <taxon>Eukaryota</taxon>
        <taxon>Metazoa</taxon>
        <taxon>Chordata</taxon>
        <taxon>Tunicata</taxon>
        <taxon>Ascidiacea</taxon>
        <taxon>Phlebobranchia</taxon>
        <taxon>Cionidae</taxon>
        <taxon>Ciona</taxon>
    </lineage>
</organism>
<feature type="compositionally biased region" description="Polar residues" evidence="1">
    <location>
        <begin position="233"/>
        <end position="252"/>
    </location>
</feature>
<reference evidence="2" key="3">
    <citation type="submission" date="2025-08" db="UniProtKB">
        <authorList>
            <consortium name="Ensembl"/>
        </authorList>
    </citation>
    <scope>IDENTIFICATION</scope>
</reference>
<dbReference type="EMBL" id="EAAA01001728">
    <property type="status" value="NOT_ANNOTATED_CDS"/>
    <property type="molecule type" value="Genomic_DNA"/>
</dbReference>
<dbReference type="AlphaFoldDB" id="F7AT84"/>
<dbReference type="Proteomes" id="UP000008144">
    <property type="component" value="Chromosome 3"/>
</dbReference>
<proteinExistence type="predicted"/>
<feature type="region of interest" description="Disordered" evidence="1">
    <location>
        <begin position="228"/>
        <end position="252"/>
    </location>
</feature>
<sequence>MMISNQQPQTDDKTKGAEMILPEKNNNETSRKLSIQASESGNLDSRSRSHSTQSNSQSVASSSPGPSPRRSKRPAPGATLLEKAMYFRQTCPEKWARLEELAAKETREALLNQYEKSTYLEAYYESLKSARLELQKQEALERSMPPRMHVRIQFNPTKQFDCESKNEDKCSTYSANSGILGFFSSDKNSEEETELVVDVTKGTNMLNNFKDDEDDRIIRSKVKCYLNPEKQGSMKSSNQYLSRNGKSRSSVI</sequence>
<reference evidence="2" key="4">
    <citation type="submission" date="2025-09" db="UniProtKB">
        <authorList>
            <consortium name="Ensembl"/>
        </authorList>
    </citation>
    <scope>IDENTIFICATION</scope>
</reference>
<feature type="compositionally biased region" description="Polar residues" evidence="1">
    <location>
        <begin position="32"/>
        <end position="44"/>
    </location>
</feature>
<name>F7AT84_CIOIN</name>
<feature type="region of interest" description="Disordered" evidence="1">
    <location>
        <begin position="1"/>
        <end position="76"/>
    </location>
</feature>
<evidence type="ECO:0000256" key="1">
    <source>
        <dbReference type="SAM" id="MobiDB-lite"/>
    </source>
</evidence>
<evidence type="ECO:0000313" key="2">
    <source>
        <dbReference type="Ensembl" id="ENSCINP00000023615.2"/>
    </source>
</evidence>
<keyword evidence="3" id="KW-1185">Reference proteome</keyword>
<reference evidence="3" key="1">
    <citation type="journal article" date="2002" name="Science">
        <title>The draft genome of Ciona intestinalis: insights into chordate and vertebrate origins.</title>
        <authorList>
            <person name="Dehal P."/>
            <person name="Satou Y."/>
            <person name="Campbell R.K."/>
            <person name="Chapman J."/>
            <person name="Degnan B."/>
            <person name="De Tomaso A."/>
            <person name="Davidson B."/>
            <person name="Di Gregorio A."/>
            <person name="Gelpke M."/>
            <person name="Goodstein D.M."/>
            <person name="Harafuji N."/>
            <person name="Hastings K.E."/>
            <person name="Ho I."/>
            <person name="Hotta K."/>
            <person name="Huang W."/>
            <person name="Kawashima T."/>
            <person name="Lemaire P."/>
            <person name="Martinez D."/>
            <person name="Meinertzhagen I.A."/>
            <person name="Necula S."/>
            <person name="Nonaka M."/>
            <person name="Putnam N."/>
            <person name="Rash S."/>
            <person name="Saiga H."/>
            <person name="Satake M."/>
            <person name="Terry A."/>
            <person name="Yamada L."/>
            <person name="Wang H.G."/>
            <person name="Awazu S."/>
            <person name="Azumi K."/>
            <person name="Boore J."/>
            <person name="Branno M."/>
            <person name="Chin-Bow S."/>
            <person name="DeSantis R."/>
            <person name="Doyle S."/>
            <person name="Francino P."/>
            <person name="Keys D.N."/>
            <person name="Haga S."/>
            <person name="Hayashi H."/>
            <person name="Hino K."/>
            <person name="Imai K.S."/>
            <person name="Inaba K."/>
            <person name="Kano S."/>
            <person name="Kobayashi K."/>
            <person name="Kobayashi M."/>
            <person name="Lee B.I."/>
            <person name="Makabe K.W."/>
            <person name="Manohar C."/>
            <person name="Matassi G."/>
            <person name="Medina M."/>
            <person name="Mochizuki Y."/>
            <person name="Mount S."/>
            <person name="Morishita T."/>
            <person name="Miura S."/>
            <person name="Nakayama A."/>
            <person name="Nishizaka S."/>
            <person name="Nomoto H."/>
            <person name="Ohta F."/>
            <person name="Oishi K."/>
            <person name="Rigoutsos I."/>
            <person name="Sano M."/>
            <person name="Sasaki A."/>
            <person name="Sasakura Y."/>
            <person name="Shoguchi E."/>
            <person name="Shin-i T."/>
            <person name="Spagnuolo A."/>
            <person name="Stainier D."/>
            <person name="Suzuki M.M."/>
            <person name="Tassy O."/>
            <person name="Takatori N."/>
            <person name="Tokuoka M."/>
            <person name="Yagi K."/>
            <person name="Yoshizaki F."/>
            <person name="Wada S."/>
            <person name="Zhang C."/>
            <person name="Hyatt P.D."/>
            <person name="Larimer F."/>
            <person name="Detter C."/>
            <person name="Doggett N."/>
            <person name="Glavina T."/>
            <person name="Hawkins T."/>
            <person name="Richardson P."/>
            <person name="Lucas S."/>
            <person name="Kohara Y."/>
            <person name="Levine M."/>
            <person name="Satoh N."/>
            <person name="Rokhsar D.S."/>
        </authorList>
    </citation>
    <scope>NUCLEOTIDE SEQUENCE [LARGE SCALE GENOMIC DNA]</scope>
</reference>
<dbReference type="InParanoid" id="F7AT84"/>
<evidence type="ECO:0000313" key="3">
    <source>
        <dbReference type="Proteomes" id="UP000008144"/>
    </source>
</evidence>
<protein>
    <submittedName>
        <fullName evidence="2">Uncharacterized protein</fullName>
    </submittedName>
</protein>
<reference evidence="2" key="2">
    <citation type="journal article" date="2008" name="Genome Biol.">
        <title>Improved genome assembly and evidence-based global gene model set for the chordate Ciona intestinalis: new insight into intron and operon populations.</title>
        <authorList>
            <person name="Satou Y."/>
            <person name="Mineta K."/>
            <person name="Ogasawara M."/>
            <person name="Sasakura Y."/>
            <person name="Shoguchi E."/>
            <person name="Ueno K."/>
            <person name="Yamada L."/>
            <person name="Matsumoto J."/>
            <person name="Wasserscheid J."/>
            <person name="Dewar K."/>
            <person name="Wiley G.B."/>
            <person name="Macmil S.L."/>
            <person name="Roe B.A."/>
            <person name="Zeller R.W."/>
            <person name="Hastings K.E."/>
            <person name="Lemaire P."/>
            <person name="Lindquist E."/>
            <person name="Endo T."/>
            <person name="Hotta K."/>
            <person name="Inaba K."/>
        </authorList>
    </citation>
    <scope>NUCLEOTIDE SEQUENCE [LARGE SCALE GENOMIC DNA]</scope>
    <source>
        <strain evidence="2">wild type</strain>
    </source>
</reference>
<feature type="compositionally biased region" description="Low complexity" evidence="1">
    <location>
        <begin position="50"/>
        <end position="64"/>
    </location>
</feature>
<dbReference type="HOGENOM" id="CLU_1102460_0_0_1"/>